<dbReference type="InterPro" id="IPR011009">
    <property type="entry name" value="Kinase-like_dom_sf"/>
</dbReference>
<feature type="domain" description="Protein kinase" evidence="14">
    <location>
        <begin position="495"/>
        <end position="775"/>
    </location>
</feature>
<dbReference type="EMBL" id="CM018043">
    <property type="protein sequence ID" value="KAA8531643.1"/>
    <property type="molecule type" value="Genomic_DNA"/>
</dbReference>
<evidence type="ECO:0000256" key="7">
    <source>
        <dbReference type="ARBA" id="ARBA00022777"/>
    </source>
</evidence>
<dbReference type="FunFam" id="3.30.200.20:FF:000039">
    <property type="entry name" value="receptor-like protein kinase FERONIA"/>
    <property type="match status" value="1"/>
</dbReference>
<evidence type="ECO:0000256" key="6">
    <source>
        <dbReference type="ARBA" id="ARBA00022741"/>
    </source>
</evidence>
<dbReference type="PROSITE" id="PS00108">
    <property type="entry name" value="PROTEIN_KINASE_ST"/>
    <property type="match status" value="1"/>
</dbReference>
<keyword evidence="4 13" id="KW-0812">Transmembrane</keyword>
<reference evidence="15 16" key="1">
    <citation type="submission" date="2019-09" db="EMBL/GenBank/DDBJ databases">
        <title>A chromosome-level genome assembly of the Chinese tupelo Nyssa sinensis.</title>
        <authorList>
            <person name="Yang X."/>
            <person name="Kang M."/>
            <person name="Yang Y."/>
            <person name="Xiong H."/>
            <person name="Wang M."/>
            <person name="Zhang Z."/>
            <person name="Wang Z."/>
            <person name="Wu H."/>
            <person name="Ma T."/>
            <person name="Liu J."/>
            <person name="Xi Z."/>
        </authorList>
    </citation>
    <scope>NUCLEOTIDE SEQUENCE [LARGE SCALE GENOMIC DNA]</scope>
    <source>
        <strain evidence="15">J267</strain>
        <tissue evidence="15">Leaf</tissue>
    </source>
</reference>
<dbReference type="Proteomes" id="UP000325577">
    <property type="component" value="Linkage Group LG2"/>
</dbReference>
<dbReference type="InterPro" id="IPR008271">
    <property type="entry name" value="Ser/Thr_kinase_AS"/>
</dbReference>
<protein>
    <recommendedName>
        <fullName evidence="14">Protein kinase domain-containing protein</fullName>
    </recommendedName>
</protein>
<dbReference type="GO" id="GO:0004674">
    <property type="term" value="F:protein serine/threonine kinase activity"/>
    <property type="evidence" value="ECO:0007669"/>
    <property type="project" value="UniProtKB-KW"/>
</dbReference>
<dbReference type="InterPro" id="IPR024788">
    <property type="entry name" value="Malectin-like_Carb-bd_dom"/>
</dbReference>
<evidence type="ECO:0000256" key="10">
    <source>
        <dbReference type="ARBA" id="ARBA00023136"/>
    </source>
</evidence>
<proteinExistence type="predicted"/>
<dbReference type="GO" id="GO:0009506">
    <property type="term" value="C:plasmodesma"/>
    <property type="evidence" value="ECO:0007669"/>
    <property type="project" value="TreeGrafter"/>
</dbReference>
<keyword evidence="8 12" id="KW-0067">ATP-binding</keyword>
<dbReference type="FunFam" id="1.10.510.10:FF:000252">
    <property type="entry name" value="Receptor-like protein kinase FERONIA"/>
    <property type="match status" value="1"/>
</dbReference>
<evidence type="ECO:0000256" key="5">
    <source>
        <dbReference type="ARBA" id="ARBA00022729"/>
    </source>
</evidence>
<dbReference type="InterPro" id="IPR001245">
    <property type="entry name" value="Ser-Thr/Tyr_kinase_cat_dom"/>
</dbReference>
<dbReference type="SMART" id="SM00220">
    <property type="entry name" value="S_TKc"/>
    <property type="match status" value="1"/>
</dbReference>
<evidence type="ECO:0000256" key="11">
    <source>
        <dbReference type="ARBA" id="ARBA00023180"/>
    </source>
</evidence>
<dbReference type="InterPro" id="IPR017441">
    <property type="entry name" value="Protein_kinase_ATP_BS"/>
</dbReference>
<keyword evidence="7" id="KW-0418">Kinase</keyword>
<evidence type="ECO:0000256" key="2">
    <source>
        <dbReference type="ARBA" id="ARBA00022527"/>
    </source>
</evidence>
<dbReference type="PROSITE" id="PS50011">
    <property type="entry name" value="PROTEIN_KINASE_DOM"/>
    <property type="match status" value="1"/>
</dbReference>
<keyword evidence="6 12" id="KW-0547">Nucleotide-binding</keyword>
<evidence type="ECO:0000256" key="8">
    <source>
        <dbReference type="ARBA" id="ARBA00022840"/>
    </source>
</evidence>
<feature type="transmembrane region" description="Helical" evidence="13">
    <location>
        <begin position="411"/>
        <end position="435"/>
    </location>
</feature>
<dbReference type="Gene3D" id="1.10.510.10">
    <property type="entry name" value="Transferase(Phosphotransferase) domain 1"/>
    <property type="match status" value="1"/>
</dbReference>
<gene>
    <name evidence="15" type="ORF">F0562_006640</name>
</gene>
<keyword evidence="11" id="KW-0325">Glycoprotein</keyword>
<sequence length="847" mass="94922">MEKLRPQKFLFSLYILFSLFQFSSFSLLSSAYTLPDKYFINCGSDSDTTVAGRNFVGDVKSGALGFSVGQSSPIKDTNQSADASLYQTARIFRHPSSYAFDIAPNGTYMVRLHFHPLSSQQERLSDAQFNVLASGFLLLSNFSVQNSNNSPVIKEFLITIDVGKFRINFTPSQISSFAFVNAIEVFLAPESFIHDVATHVSPSRSNSSTYNGLLSRVLHTIHRINVGGVTLTPDNDTLGRNWVPDDDYLFYRDAAKNSEFYSDTPKYQPEGASEYIAPALVYQTAKELNIDPSRQSNFFNITWHFEVNKNVKHLVRVHFCDIVSSSRNIIQFNLYVYTEFGQEIDPDQIIPQLAAPFYYDFVVDSDGSGFMNISIGPRRDSVNQTAFLNGLEIMELLEGSAVGNNSSKKHLFLKIGLVVGVVSLLLFILIVVFLLGKKCRKAKPVETLDWPAVPLSGGSSYSRITERTVNVSPLPNLNLGLKITFSEILYATKNFDTKLMIGEGGFGKVYKGTLRSGMKVAVKRSEAGHGQGLPEFQTEIMVLSRIRQRHLVSLVGYCDERSEMILVYEFMEKGSLRDHLYNSRGDSEKSSSRSELSWNQRLEICIGASKGLHYLHTGSDGGIIHRDVKSTNILLDEHYVAKVADFGLSRSGPPDQTHVSTEVKGSFGYLDPEYFRCLQLTQKSDVYSFGVVLLEVLCARPAINPLLPREEVNLAEWGMYWQKKGELEKIVDPLLVGKINPNSLRKFGETVEKCLKDYGVDRPSMHDVLWDLEYALQLQQTARHREPHEDSTTDASWQLPLAVVQRLPSYSIPVDEDEVSLGAYEVSDTSLANATEVFSQLRIDDAR</sequence>
<evidence type="ECO:0000256" key="1">
    <source>
        <dbReference type="ARBA" id="ARBA00004479"/>
    </source>
</evidence>
<dbReference type="FunFam" id="2.60.120.430:FF:000005">
    <property type="entry name" value="Putative receptor-like protein kinase"/>
    <property type="match status" value="1"/>
</dbReference>
<name>A0A5J5AKW9_9ASTE</name>
<evidence type="ECO:0000256" key="4">
    <source>
        <dbReference type="ARBA" id="ARBA00022692"/>
    </source>
</evidence>
<dbReference type="GO" id="GO:0005886">
    <property type="term" value="C:plasma membrane"/>
    <property type="evidence" value="ECO:0007669"/>
    <property type="project" value="TreeGrafter"/>
</dbReference>
<keyword evidence="9 13" id="KW-1133">Transmembrane helix</keyword>
<keyword evidence="2" id="KW-0723">Serine/threonine-protein kinase</keyword>
<comment type="subcellular location">
    <subcellularLocation>
        <location evidence="1">Membrane</location>
        <topology evidence="1">Single-pass type I membrane protein</topology>
    </subcellularLocation>
</comment>
<evidence type="ECO:0000256" key="9">
    <source>
        <dbReference type="ARBA" id="ARBA00022989"/>
    </source>
</evidence>
<keyword evidence="3" id="KW-0808">Transferase</keyword>
<keyword evidence="16" id="KW-1185">Reference proteome</keyword>
<keyword evidence="5" id="KW-0732">Signal</keyword>
<dbReference type="OrthoDB" id="1928639at2759"/>
<evidence type="ECO:0000256" key="3">
    <source>
        <dbReference type="ARBA" id="ARBA00022679"/>
    </source>
</evidence>
<dbReference type="GO" id="GO:0005524">
    <property type="term" value="F:ATP binding"/>
    <property type="evidence" value="ECO:0007669"/>
    <property type="project" value="UniProtKB-UniRule"/>
</dbReference>
<dbReference type="Gene3D" id="3.30.200.20">
    <property type="entry name" value="Phosphorylase Kinase, domain 1"/>
    <property type="match status" value="1"/>
</dbReference>
<accession>A0A5J5AKW9</accession>
<organism evidence="15 16">
    <name type="scientific">Nyssa sinensis</name>
    <dbReference type="NCBI Taxonomy" id="561372"/>
    <lineage>
        <taxon>Eukaryota</taxon>
        <taxon>Viridiplantae</taxon>
        <taxon>Streptophyta</taxon>
        <taxon>Embryophyta</taxon>
        <taxon>Tracheophyta</taxon>
        <taxon>Spermatophyta</taxon>
        <taxon>Magnoliopsida</taxon>
        <taxon>eudicotyledons</taxon>
        <taxon>Gunneridae</taxon>
        <taxon>Pentapetalae</taxon>
        <taxon>asterids</taxon>
        <taxon>Cornales</taxon>
        <taxon>Nyssaceae</taxon>
        <taxon>Nyssa</taxon>
    </lineage>
</organism>
<dbReference type="Gene3D" id="2.60.120.430">
    <property type="entry name" value="Galactose-binding lectin"/>
    <property type="match status" value="2"/>
</dbReference>
<evidence type="ECO:0000256" key="13">
    <source>
        <dbReference type="SAM" id="Phobius"/>
    </source>
</evidence>
<evidence type="ECO:0000256" key="12">
    <source>
        <dbReference type="PROSITE-ProRule" id="PRU10141"/>
    </source>
</evidence>
<dbReference type="FunFam" id="2.60.120.430:FF:000013">
    <property type="entry name" value="Putative receptor-like protein kinase"/>
    <property type="match status" value="1"/>
</dbReference>
<dbReference type="CDD" id="cd14066">
    <property type="entry name" value="STKc_IRAK"/>
    <property type="match status" value="1"/>
</dbReference>
<dbReference type="InterPro" id="IPR045272">
    <property type="entry name" value="ANXUR1/2-like"/>
</dbReference>
<dbReference type="InterPro" id="IPR000719">
    <property type="entry name" value="Prot_kinase_dom"/>
</dbReference>
<dbReference type="PANTHER" id="PTHR27003">
    <property type="entry name" value="OS07G0166700 PROTEIN"/>
    <property type="match status" value="1"/>
</dbReference>
<evidence type="ECO:0000313" key="15">
    <source>
        <dbReference type="EMBL" id="KAA8531643.1"/>
    </source>
</evidence>
<feature type="binding site" evidence="12">
    <location>
        <position position="523"/>
    </location>
    <ligand>
        <name>ATP</name>
        <dbReference type="ChEBI" id="CHEBI:30616"/>
    </ligand>
</feature>
<dbReference type="AlphaFoldDB" id="A0A5J5AKW9"/>
<dbReference type="SUPFAM" id="SSF56112">
    <property type="entry name" value="Protein kinase-like (PK-like)"/>
    <property type="match status" value="1"/>
</dbReference>
<dbReference type="GO" id="GO:0004714">
    <property type="term" value="F:transmembrane receptor protein tyrosine kinase activity"/>
    <property type="evidence" value="ECO:0007669"/>
    <property type="project" value="InterPro"/>
</dbReference>
<evidence type="ECO:0000259" key="14">
    <source>
        <dbReference type="PROSITE" id="PS50011"/>
    </source>
</evidence>
<keyword evidence="10 13" id="KW-0472">Membrane</keyword>
<dbReference type="Pfam" id="PF12819">
    <property type="entry name" value="Malectin_like"/>
    <property type="match status" value="1"/>
</dbReference>
<evidence type="ECO:0000313" key="16">
    <source>
        <dbReference type="Proteomes" id="UP000325577"/>
    </source>
</evidence>
<dbReference type="Pfam" id="PF07714">
    <property type="entry name" value="PK_Tyr_Ser-Thr"/>
    <property type="match status" value="1"/>
</dbReference>
<dbReference type="PANTHER" id="PTHR27003:SF59">
    <property type="entry name" value="PROTEIN KINASE DOMAIN-CONTAINING PROTEIN"/>
    <property type="match status" value="1"/>
</dbReference>
<dbReference type="PROSITE" id="PS00107">
    <property type="entry name" value="PROTEIN_KINASE_ATP"/>
    <property type="match status" value="1"/>
</dbReference>